<proteinExistence type="predicted"/>
<feature type="region of interest" description="Disordered" evidence="1">
    <location>
        <begin position="418"/>
        <end position="438"/>
    </location>
</feature>
<dbReference type="InterPro" id="IPR002195">
    <property type="entry name" value="Dihydroorotase_CS"/>
</dbReference>
<feature type="region of interest" description="Disordered" evidence="1">
    <location>
        <begin position="266"/>
        <end position="313"/>
    </location>
</feature>
<accession>A0A6J6ETH0</accession>
<evidence type="ECO:0000256" key="1">
    <source>
        <dbReference type="SAM" id="MobiDB-lite"/>
    </source>
</evidence>
<dbReference type="AlphaFoldDB" id="A0A6J6ETH0"/>
<feature type="region of interest" description="Disordered" evidence="1">
    <location>
        <begin position="658"/>
        <end position="680"/>
    </location>
</feature>
<feature type="compositionally biased region" description="Basic and acidic residues" evidence="1">
    <location>
        <begin position="561"/>
        <end position="570"/>
    </location>
</feature>
<dbReference type="GO" id="GO:0016812">
    <property type="term" value="F:hydrolase activity, acting on carbon-nitrogen (but not peptide) bonds, in cyclic amides"/>
    <property type="evidence" value="ECO:0007669"/>
    <property type="project" value="InterPro"/>
</dbReference>
<protein>
    <submittedName>
        <fullName evidence="2">Unannotated protein</fullName>
    </submittedName>
</protein>
<gene>
    <name evidence="2" type="ORF">UFOPK1493_02981</name>
</gene>
<name>A0A6J6ETH0_9ZZZZ</name>
<organism evidence="2">
    <name type="scientific">freshwater metagenome</name>
    <dbReference type="NCBI Taxonomy" id="449393"/>
    <lineage>
        <taxon>unclassified sequences</taxon>
        <taxon>metagenomes</taxon>
        <taxon>ecological metagenomes</taxon>
    </lineage>
</organism>
<feature type="compositionally biased region" description="Basic and acidic residues" evidence="1">
    <location>
        <begin position="277"/>
        <end position="298"/>
    </location>
</feature>
<feature type="region of interest" description="Disordered" evidence="1">
    <location>
        <begin position="508"/>
        <end position="527"/>
    </location>
</feature>
<reference evidence="2" key="1">
    <citation type="submission" date="2020-05" db="EMBL/GenBank/DDBJ databases">
        <authorList>
            <person name="Chiriac C."/>
            <person name="Salcher M."/>
            <person name="Ghai R."/>
            <person name="Kavagutti S V."/>
        </authorList>
    </citation>
    <scope>NUCLEOTIDE SEQUENCE</scope>
</reference>
<dbReference type="PROSITE" id="PS00482">
    <property type="entry name" value="DIHYDROOROTASE_1"/>
    <property type="match status" value="1"/>
</dbReference>
<feature type="region of interest" description="Disordered" evidence="1">
    <location>
        <begin position="539"/>
        <end position="586"/>
    </location>
</feature>
<sequence>MQVARVGVEHRRLARQRRHDVRMRVPDVAHVVHAVEVVTTGVVHQPRARTAHDRQLRPVARAQRRTEVRASPLHQLLGGVGVRPRLRAEAQQQVGIGCDLAPHRHAARFTGTLEVAVGTGGGIGHEVGDDLHVHVRRPPAVHGVVAHEGDDVAGLHALTRRDRAERAPRQVAVQHPERTGVTGLVAQDHRGAVVEREVVVDHRLHRARQHRQQRCVVVDEQVDAEVHRAHLRRVGHELVARVAVAVLVVAADGDRRTCRVHLATHPRPVRDGVGPDVHARRPVGEAHHDPSGAAEVERQRRHRPARRAAEPLDDRVVLRHGGQPDGVAGDEVEEVGPHRHEPVQQPQRRRLADGEVLVVGELACSVRRDRHAHREPRGDEVEQHAQLVRVELTARLHPATEEPARGGDDVGHVEQRVGQRHGRLVRPPSEGGVAEVDEPADVSVGDEHVEVVRVLVQHLGGQPVEHGQHTLRVPVERPLHDVPVGRIGDVGEPGPHGLRVVEVPQEPRPVRRRVPEPAQSRRQRAHQAAELVLQLGGARNGGERHAGQMAHHPHPVPVDGGGREPVSRGHDPRHRQRRRHRLEVAQQGQLQVERTGVLGEVRHLQHVLGVARGEPGVLVALAVERLHHPVETEALARDRDELIGHVRRRRLPEEVVRVGGVGPGGHPPEPTATVVRVSGR</sequence>
<feature type="compositionally biased region" description="Basic residues" evidence="1">
    <location>
        <begin position="571"/>
        <end position="581"/>
    </location>
</feature>
<evidence type="ECO:0000313" key="2">
    <source>
        <dbReference type="EMBL" id="CAB4579782.1"/>
    </source>
</evidence>
<dbReference type="EMBL" id="CAEZSR010000145">
    <property type="protein sequence ID" value="CAB4579782.1"/>
    <property type="molecule type" value="Genomic_DNA"/>
</dbReference>